<dbReference type="FunCoup" id="A0A2G5C638">
    <property type="interactions" value="2886"/>
</dbReference>
<proteinExistence type="inferred from homology"/>
<comment type="subcellular location">
    <subcellularLocation>
        <location evidence="1">Nucleus</location>
    </subcellularLocation>
</comment>
<organism evidence="7 8">
    <name type="scientific">Aquilegia coerulea</name>
    <name type="common">Rocky mountain columbine</name>
    <dbReference type="NCBI Taxonomy" id="218851"/>
    <lineage>
        <taxon>Eukaryota</taxon>
        <taxon>Viridiplantae</taxon>
        <taxon>Streptophyta</taxon>
        <taxon>Embryophyta</taxon>
        <taxon>Tracheophyta</taxon>
        <taxon>Spermatophyta</taxon>
        <taxon>Magnoliopsida</taxon>
        <taxon>Ranunculales</taxon>
        <taxon>Ranunculaceae</taxon>
        <taxon>Thalictroideae</taxon>
        <taxon>Aquilegia</taxon>
    </lineage>
</organism>
<dbReference type="InterPro" id="IPR036390">
    <property type="entry name" value="WH_DNA-bd_sf"/>
</dbReference>
<sequence length="236" mass="26932">MGPVSENVSNKRKRPDAKLPVHNLSEPERVLYDLIRSMEDRGIWTLDMKRKTLLPEAQFKKHLKSLQTKNLIKEVVHINNKRKKYFMATEFEPSAELTGGVWYVDGELDRPFINDLRQLCKRIVYSQKVVSIESISKSIREKGYLKVECPIQQIAEIMRSLVLDNLLMEVTSTGMGEFEAFRVGSLCYRGINKAGAPKVEAMASIPCGVCPRINECTPDGIISPATCIYYTKWLDF</sequence>
<keyword evidence="4" id="KW-0804">Transcription</keyword>
<feature type="region of interest" description="Disordered" evidence="6">
    <location>
        <begin position="1"/>
        <end position="20"/>
    </location>
</feature>
<dbReference type="PANTHER" id="PTHR12780">
    <property type="entry name" value="RNA POLYMERASE III DNA DIRECTED , 39KD SUBUNIT-RELATED"/>
    <property type="match status" value="1"/>
</dbReference>
<keyword evidence="3" id="KW-0240">DNA-directed RNA polymerase</keyword>
<evidence type="ECO:0000256" key="2">
    <source>
        <dbReference type="ARBA" id="ARBA00011038"/>
    </source>
</evidence>
<reference evidence="7 8" key="1">
    <citation type="submission" date="2017-09" db="EMBL/GenBank/DDBJ databases">
        <title>WGS assembly of Aquilegia coerulea Goldsmith.</title>
        <authorList>
            <person name="Hodges S."/>
            <person name="Kramer E."/>
            <person name="Nordborg M."/>
            <person name="Tomkins J."/>
            <person name="Borevitz J."/>
            <person name="Derieg N."/>
            <person name="Yan J."/>
            <person name="Mihaltcheva S."/>
            <person name="Hayes R.D."/>
            <person name="Rokhsar D."/>
        </authorList>
    </citation>
    <scope>NUCLEOTIDE SEQUENCE [LARGE SCALE GENOMIC DNA]</scope>
    <source>
        <strain evidence="8">cv. Goldsmith</strain>
    </source>
</reference>
<evidence type="ECO:0000313" key="7">
    <source>
        <dbReference type="EMBL" id="PIA26753.1"/>
    </source>
</evidence>
<comment type="similarity">
    <text evidence="2">Belongs to the eukaryotic RPC34/RPC39 RNA polymerase subunit family.</text>
</comment>
<protein>
    <recommendedName>
        <fullName evidence="9">DNA-directed RNA polymerase III subunit RPC6</fullName>
    </recommendedName>
</protein>
<keyword evidence="8" id="KW-1185">Reference proteome</keyword>
<dbReference type="STRING" id="218851.A0A2G5C638"/>
<evidence type="ECO:0000256" key="6">
    <source>
        <dbReference type="SAM" id="MobiDB-lite"/>
    </source>
</evidence>
<dbReference type="GO" id="GO:0005654">
    <property type="term" value="C:nucleoplasm"/>
    <property type="evidence" value="ECO:0007669"/>
    <property type="project" value="UniProtKB-ARBA"/>
</dbReference>
<dbReference type="FunFam" id="1.10.10.10:FF:000116">
    <property type="entry name" value="DNA-directed RNA polymerase III subunit RPC6"/>
    <property type="match status" value="1"/>
</dbReference>
<dbReference type="InterPro" id="IPR036388">
    <property type="entry name" value="WH-like_DNA-bd_sf"/>
</dbReference>
<dbReference type="SUPFAM" id="SSF46785">
    <property type="entry name" value="Winged helix' DNA-binding domain"/>
    <property type="match status" value="1"/>
</dbReference>
<evidence type="ECO:0000256" key="5">
    <source>
        <dbReference type="ARBA" id="ARBA00023242"/>
    </source>
</evidence>
<accession>A0A2G5C638</accession>
<dbReference type="InterPro" id="IPR016049">
    <property type="entry name" value="RNA_pol_Rpc34-like"/>
</dbReference>
<dbReference type="EMBL" id="KZ305106">
    <property type="protein sequence ID" value="PIA26753.1"/>
    <property type="molecule type" value="Genomic_DNA"/>
</dbReference>
<gene>
    <name evidence="7" type="ORF">AQUCO_08900007v1</name>
</gene>
<dbReference type="Pfam" id="PF05158">
    <property type="entry name" value="RNA_pol_Rpc34"/>
    <property type="match status" value="1"/>
</dbReference>
<dbReference type="InParanoid" id="A0A2G5C638"/>
<name>A0A2G5C638_AQUCA</name>
<keyword evidence="5" id="KW-0539">Nucleus</keyword>
<dbReference type="GO" id="GO:0005737">
    <property type="term" value="C:cytoplasm"/>
    <property type="evidence" value="ECO:0007669"/>
    <property type="project" value="UniProtKB-ARBA"/>
</dbReference>
<dbReference type="GO" id="GO:0006383">
    <property type="term" value="P:transcription by RNA polymerase III"/>
    <property type="evidence" value="ECO:0007669"/>
    <property type="project" value="InterPro"/>
</dbReference>
<evidence type="ECO:0000256" key="1">
    <source>
        <dbReference type="ARBA" id="ARBA00004123"/>
    </source>
</evidence>
<evidence type="ECO:0000313" key="8">
    <source>
        <dbReference type="Proteomes" id="UP000230069"/>
    </source>
</evidence>
<dbReference type="AlphaFoldDB" id="A0A2G5C638"/>
<dbReference type="GO" id="GO:0005666">
    <property type="term" value="C:RNA polymerase III complex"/>
    <property type="evidence" value="ECO:0007669"/>
    <property type="project" value="InterPro"/>
</dbReference>
<evidence type="ECO:0000256" key="4">
    <source>
        <dbReference type="ARBA" id="ARBA00023163"/>
    </source>
</evidence>
<dbReference type="Gene3D" id="1.10.10.10">
    <property type="entry name" value="Winged helix-like DNA-binding domain superfamily/Winged helix DNA-binding domain"/>
    <property type="match status" value="1"/>
</dbReference>
<evidence type="ECO:0008006" key="9">
    <source>
        <dbReference type="Google" id="ProtNLM"/>
    </source>
</evidence>
<dbReference type="InterPro" id="IPR007832">
    <property type="entry name" value="RNA_pol_Rpc34"/>
</dbReference>
<evidence type="ECO:0000256" key="3">
    <source>
        <dbReference type="ARBA" id="ARBA00022478"/>
    </source>
</evidence>
<dbReference type="OrthoDB" id="613763at2759"/>
<dbReference type="Proteomes" id="UP000230069">
    <property type="component" value="Unassembled WGS sequence"/>
</dbReference>